<gene>
    <name evidence="5" type="ORF">SAMN04487935_0824</name>
</gene>
<dbReference type="PROSITE" id="PS01124">
    <property type="entry name" value="HTH_ARAC_FAMILY_2"/>
    <property type="match status" value="1"/>
</dbReference>
<dbReference type="AlphaFoldDB" id="A0A1G8T6Y3"/>
<dbReference type="Gene3D" id="1.10.10.60">
    <property type="entry name" value="Homeodomain-like"/>
    <property type="match status" value="1"/>
</dbReference>
<dbReference type="PROSITE" id="PS00041">
    <property type="entry name" value="HTH_ARAC_FAMILY_1"/>
    <property type="match status" value="1"/>
</dbReference>
<evidence type="ECO:0000313" key="5">
    <source>
        <dbReference type="EMBL" id="SDJ36440.1"/>
    </source>
</evidence>
<accession>A0A1G8T6Y3</accession>
<sequence>MVFLVNLQWNQALTMFLCRTILNRKAASFRKIISKNTAMGSQEVIKIEDDFYLIRFQNDDNEVFRAERAINQGLIQFHFGIKGKAKFIFNQGNYALELKEEKSLLLYNPQKELPLNLELAPNSWIISVIISIKKFHGLFSSEAEYIPFLSKENQDRKYYDEGNISPSMAIVLSQLFHFNLHPSIKNLYYKGKGYELLSLYFNRTEDPDAEQCPFLIDEDNVLKIRKAKDIIIANMAEPPGLQELADQVGLNLKKLKMGFKQIYGDSVYSFLFDYKMEFARKLLEDGSHNVNEVGLKIGYSTASHFISAFKKKFATTPKKYLMSINQTA</sequence>
<evidence type="ECO:0000256" key="2">
    <source>
        <dbReference type="ARBA" id="ARBA00023125"/>
    </source>
</evidence>
<dbReference type="Pfam" id="PF12833">
    <property type="entry name" value="HTH_18"/>
    <property type="match status" value="1"/>
</dbReference>
<dbReference type="PANTHER" id="PTHR47893:SF1">
    <property type="entry name" value="REGULATORY PROTEIN PCHR"/>
    <property type="match status" value="1"/>
</dbReference>
<evidence type="ECO:0000259" key="4">
    <source>
        <dbReference type="PROSITE" id="PS01124"/>
    </source>
</evidence>
<dbReference type="SMART" id="SM00342">
    <property type="entry name" value="HTH_ARAC"/>
    <property type="match status" value="1"/>
</dbReference>
<dbReference type="EMBL" id="FNEZ01000001">
    <property type="protein sequence ID" value="SDJ36440.1"/>
    <property type="molecule type" value="Genomic_DNA"/>
</dbReference>
<keyword evidence="3" id="KW-0804">Transcription</keyword>
<dbReference type="InterPro" id="IPR018060">
    <property type="entry name" value="HTH_AraC"/>
</dbReference>
<dbReference type="GO" id="GO:0003700">
    <property type="term" value="F:DNA-binding transcription factor activity"/>
    <property type="evidence" value="ECO:0007669"/>
    <property type="project" value="InterPro"/>
</dbReference>
<dbReference type="SUPFAM" id="SSF46689">
    <property type="entry name" value="Homeodomain-like"/>
    <property type="match status" value="1"/>
</dbReference>
<evidence type="ECO:0000256" key="3">
    <source>
        <dbReference type="ARBA" id="ARBA00023163"/>
    </source>
</evidence>
<name>A0A1G8T6Y3_9FLAO</name>
<dbReference type="InterPro" id="IPR020449">
    <property type="entry name" value="Tscrpt_reg_AraC-type_HTH"/>
</dbReference>
<dbReference type="GO" id="GO:0043565">
    <property type="term" value="F:sequence-specific DNA binding"/>
    <property type="evidence" value="ECO:0007669"/>
    <property type="project" value="InterPro"/>
</dbReference>
<dbReference type="InterPro" id="IPR009057">
    <property type="entry name" value="Homeodomain-like_sf"/>
</dbReference>
<dbReference type="Proteomes" id="UP000199580">
    <property type="component" value="Unassembled WGS sequence"/>
</dbReference>
<dbReference type="InterPro" id="IPR018062">
    <property type="entry name" value="HTH_AraC-typ_CS"/>
</dbReference>
<keyword evidence="6" id="KW-1185">Reference proteome</keyword>
<evidence type="ECO:0000256" key="1">
    <source>
        <dbReference type="ARBA" id="ARBA00023015"/>
    </source>
</evidence>
<dbReference type="PANTHER" id="PTHR47893">
    <property type="entry name" value="REGULATORY PROTEIN PCHR"/>
    <property type="match status" value="1"/>
</dbReference>
<keyword evidence="1" id="KW-0805">Transcription regulation</keyword>
<feature type="domain" description="HTH araC/xylS-type" evidence="4">
    <location>
        <begin position="225"/>
        <end position="323"/>
    </location>
</feature>
<organism evidence="5 6">
    <name type="scientific">Flavobacterium noncentrifugens</name>
    <dbReference type="NCBI Taxonomy" id="1128970"/>
    <lineage>
        <taxon>Bacteria</taxon>
        <taxon>Pseudomonadati</taxon>
        <taxon>Bacteroidota</taxon>
        <taxon>Flavobacteriia</taxon>
        <taxon>Flavobacteriales</taxon>
        <taxon>Flavobacteriaceae</taxon>
        <taxon>Flavobacterium</taxon>
    </lineage>
</organism>
<dbReference type="InterPro" id="IPR053142">
    <property type="entry name" value="PchR_regulatory_protein"/>
</dbReference>
<keyword evidence="2" id="KW-0238">DNA-binding</keyword>
<evidence type="ECO:0000313" key="6">
    <source>
        <dbReference type="Proteomes" id="UP000199580"/>
    </source>
</evidence>
<dbReference type="STRING" id="1128970.SAMN04487935_0824"/>
<dbReference type="PRINTS" id="PR00032">
    <property type="entry name" value="HTHARAC"/>
</dbReference>
<proteinExistence type="predicted"/>
<protein>
    <submittedName>
        <fullName evidence="5">Transcriptional regulator, AraC family</fullName>
    </submittedName>
</protein>
<reference evidence="5 6" key="1">
    <citation type="submission" date="2016-10" db="EMBL/GenBank/DDBJ databases">
        <authorList>
            <person name="de Groot N.N."/>
        </authorList>
    </citation>
    <scope>NUCLEOTIDE SEQUENCE [LARGE SCALE GENOMIC DNA]</scope>
    <source>
        <strain evidence="5 6">CGMCC 1.10076</strain>
    </source>
</reference>